<evidence type="ECO:0008006" key="3">
    <source>
        <dbReference type="Google" id="ProtNLM"/>
    </source>
</evidence>
<dbReference type="RefSeq" id="WP_195810637.1">
    <property type="nucleotide sequence ID" value="NZ_CP064795.1"/>
</dbReference>
<sequence length="97" mass="11818">MSKKLAAGICPLCHRYTRLTFHHLIPKKMHRRSFFRKHFNREQLNEGIAICRQCHNGIHRFYTEMELAKQYRTIEKLQQDEKLNKYFSWVGKQAIRL</sequence>
<evidence type="ECO:0000313" key="2">
    <source>
        <dbReference type="Proteomes" id="UP000595095"/>
    </source>
</evidence>
<dbReference type="EMBL" id="CP064795">
    <property type="protein sequence ID" value="QPG05550.1"/>
    <property type="molecule type" value="Genomic_DNA"/>
</dbReference>
<keyword evidence="2" id="KW-1185">Reference proteome</keyword>
<evidence type="ECO:0000313" key="1">
    <source>
        <dbReference type="EMBL" id="QPG05550.1"/>
    </source>
</evidence>
<dbReference type="Proteomes" id="UP000595095">
    <property type="component" value="Chromosome"/>
</dbReference>
<dbReference type="PANTHER" id="PTHR37827:SF1">
    <property type="entry name" value="HNH DOMAIN-CONTAINING PROTEIN"/>
    <property type="match status" value="1"/>
</dbReference>
<proteinExistence type="predicted"/>
<accession>A0A7S9DX92</accession>
<dbReference type="KEGG" id="smaa:IT774_15890"/>
<reference evidence="1 2" key="1">
    <citation type="submission" date="2020-11" db="EMBL/GenBank/DDBJ databases">
        <title>Complete genome sequence for Salinimonas sp. strain G2-b.</title>
        <authorList>
            <person name="Park S.-J."/>
        </authorList>
    </citation>
    <scope>NUCLEOTIDE SEQUENCE [LARGE SCALE GENOMIC DNA]</scope>
    <source>
        <strain evidence="1 2">G2-b</strain>
    </source>
</reference>
<dbReference type="AlphaFoldDB" id="A0A7S9DX92"/>
<gene>
    <name evidence="1" type="ORF">IT774_15890</name>
</gene>
<protein>
    <recommendedName>
        <fullName evidence="3">HNH endonuclease</fullName>
    </recommendedName>
</protein>
<name>A0A7S9DX92_9ALTE</name>
<organism evidence="1 2">
    <name type="scientific">Salinimonas marina</name>
    <dbReference type="NCBI Taxonomy" id="2785918"/>
    <lineage>
        <taxon>Bacteria</taxon>
        <taxon>Pseudomonadati</taxon>
        <taxon>Pseudomonadota</taxon>
        <taxon>Gammaproteobacteria</taxon>
        <taxon>Alteromonadales</taxon>
        <taxon>Alteromonadaceae</taxon>
        <taxon>Alteromonas/Salinimonas group</taxon>
        <taxon>Salinimonas</taxon>
    </lineage>
</organism>
<dbReference type="PANTHER" id="PTHR37827">
    <property type="entry name" value="TUDOR DOMAIN-CONTAINING PROTEIN"/>
    <property type="match status" value="1"/>
</dbReference>